<dbReference type="GO" id="GO:0003677">
    <property type="term" value="F:DNA binding"/>
    <property type="evidence" value="ECO:0007669"/>
    <property type="project" value="InterPro"/>
</dbReference>
<dbReference type="AlphaFoldDB" id="A0A383D6D4"/>
<gene>
    <name evidence="3" type="ORF">METZ01_LOCUS492805</name>
</gene>
<dbReference type="SUPFAM" id="SSF56349">
    <property type="entry name" value="DNA breaking-rejoining enzymes"/>
    <property type="match status" value="1"/>
</dbReference>
<accession>A0A383D6D4</accession>
<dbReference type="PROSITE" id="PS51898">
    <property type="entry name" value="TYR_RECOMBINASE"/>
    <property type="match status" value="1"/>
</dbReference>
<feature type="non-terminal residue" evidence="3">
    <location>
        <position position="1"/>
    </location>
</feature>
<dbReference type="EMBL" id="UINC01214633">
    <property type="protein sequence ID" value="SVE39951.1"/>
    <property type="molecule type" value="Genomic_DNA"/>
</dbReference>
<dbReference type="GO" id="GO:0006310">
    <property type="term" value="P:DNA recombination"/>
    <property type="evidence" value="ECO:0007669"/>
    <property type="project" value="UniProtKB-KW"/>
</dbReference>
<protein>
    <recommendedName>
        <fullName evidence="2">Tyr recombinase domain-containing protein</fullName>
    </recommendedName>
</protein>
<evidence type="ECO:0000256" key="1">
    <source>
        <dbReference type="ARBA" id="ARBA00023172"/>
    </source>
</evidence>
<name>A0A383D6D4_9ZZZZ</name>
<proteinExistence type="predicted"/>
<dbReference type="Gene3D" id="1.10.443.10">
    <property type="entry name" value="Intergrase catalytic core"/>
    <property type="match status" value="1"/>
</dbReference>
<dbReference type="GO" id="GO:0015074">
    <property type="term" value="P:DNA integration"/>
    <property type="evidence" value="ECO:0007669"/>
    <property type="project" value="InterPro"/>
</dbReference>
<sequence length="173" mass="18561">VASLVGEAGRIETHRGRSLGPHQTGVGNGRKLAAPTGLRSGFGAFPGCHRPFVAWRRLGDSMPPIPIQKMRFLSPSEIEDLAEAITPHFELLIRFSAQTGLRIGEIAGLQGGDYHSGRQTVSVKRQLLKDTVPPVYGDPKTRAGVRTLTLTPALAERIESLSVIGSAPMFTSL</sequence>
<dbReference type="InterPro" id="IPR011010">
    <property type="entry name" value="DNA_brk_join_enz"/>
</dbReference>
<dbReference type="InterPro" id="IPR002104">
    <property type="entry name" value="Integrase_catalytic"/>
</dbReference>
<evidence type="ECO:0000259" key="2">
    <source>
        <dbReference type="PROSITE" id="PS51898"/>
    </source>
</evidence>
<organism evidence="3">
    <name type="scientific">marine metagenome</name>
    <dbReference type="NCBI Taxonomy" id="408172"/>
    <lineage>
        <taxon>unclassified sequences</taxon>
        <taxon>metagenomes</taxon>
        <taxon>ecological metagenomes</taxon>
    </lineage>
</organism>
<feature type="non-terminal residue" evidence="3">
    <location>
        <position position="173"/>
    </location>
</feature>
<evidence type="ECO:0000313" key="3">
    <source>
        <dbReference type="EMBL" id="SVE39951.1"/>
    </source>
</evidence>
<keyword evidence="1" id="KW-0233">DNA recombination</keyword>
<feature type="domain" description="Tyr recombinase" evidence="2">
    <location>
        <begin position="68"/>
        <end position="173"/>
    </location>
</feature>
<reference evidence="3" key="1">
    <citation type="submission" date="2018-05" db="EMBL/GenBank/DDBJ databases">
        <authorList>
            <person name="Lanie J.A."/>
            <person name="Ng W.-L."/>
            <person name="Kazmierczak K.M."/>
            <person name="Andrzejewski T.M."/>
            <person name="Davidsen T.M."/>
            <person name="Wayne K.J."/>
            <person name="Tettelin H."/>
            <person name="Glass J.I."/>
            <person name="Rusch D."/>
            <person name="Podicherti R."/>
            <person name="Tsui H.-C.T."/>
            <person name="Winkler M.E."/>
        </authorList>
    </citation>
    <scope>NUCLEOTIDE SEQUENCE</scope>
</reference>
<dbReference type="InterPro" id="IPR013762">
    <property type="entry name" value="Integrase-like_cat_sf"/>
</dbReference>